<reference evidence="1" key="1">
    <citation type="submission" date="2021-03" db="EMBL/GenBank/DDBJ databases">
        <title>Leucobacter chromiisoli sp. nov., isolated from chromium-containing soil of chemical plant.</title>
        <authorList>
            <person name="Xu Z."/>
        </authorList>
    </citation>
    <scope>NUCLEOTIDE SEQUENCE</scope>
    <source>
        <strain evidence="1">A2</strain>
    </source>
</reference>
<protein>
    <submittedName>
        <fullName evidence="1">Uncharacterized protein</fullName>
    </submittedName>
</protein>
<organism evidence="1 2">
    <name type="scientific">Leucobacter ruminantium</name>
    <dbReference type="NCBI Taxonomy" id="1289170"/>
    <lineage>
        <taxon>Bacteria</taxon>
        <taxon>Bacillati</taxon>
        <taxon>Actinomycetota</taxon>
        <taxon>Actinomycetes</taxon>
        <taxon>Micrococcales</taxon>
        <taxon>Microbacteriaceae</taxon>
        <taxon>Leucobacter</taxon>
    </lineage>
</organism>
<dbReference type="EMBL" id="JAGDYL010000008">
    <property type="protein sequence ID" value="MBO1804993.1"/>
    <property type="molecule type" value="Genomic_DNA"/>
</dbReference>
<evidence type="ECO:0000313" key="1">
    <source>
        <dbReference type="EMBL" id="MBO1804993.1"/>
    </source>
</evidence>
<name>A0A939LXJ6_9MICO</name>
<comment type="caution">
    <text evidence="1">The sequence shown here is derived from an EMBL/GenBank/DDBJ whole genome shotgun (WGS) entry which is preliminary data.</text>
</comment>
<evidence type="ECO:0000313" key="2">
    <source>
        <dbReference type="Proteomes" id="UP000664398"/>
    </source>
</evidence>
<sequence length="100" mass="10567">MTTTSEDRARIEAALLESSNISKVISLTIGEADGESLIAAKVDLAPDLTMREVSVLLLQAKHRVQSAVPSAGKIYLEPDVYIDPNAATPSTSSIVLLSSN</sequence>
<proteinExistence type="predicted"/>
<keyword evidence="2" id="KW-1185">Reference proteome</keyword>
<accession>A0A939LXJ6</accession>
<dbReference type="Proteomes" id="UP000664398">
    <property type="component" value="Unassembled WGS sequence"/>
</dbReference>
<dbReference type="AlphaFoldDB" id="A0A939LXJ6"/>
<dbReference type="RefSeq" id="WP_208045475.1">
    <property type="nucleotide sequence ID" value="NZ_JAGDYL010000008.1"/>
</dbReference>
<gene>
    <name evidence="1" type="ORF">J4H91_06635</name>
</gene>